<dbReference type="CDD" id="cd00207">
    <property type="entry name" value="fer2"/>
    <property type="match status" value="1"/>
</dbReference>
<protein>
    <submittedName>
        <fullName evidence="2">2Fe-2S iron-sulfur cluster binding domain-containing protein</fullName>
    </submittedName>
</protein>
<comment type="caution">
    <text evidence="2">The sequence shown here is derived from an EMBL/GenBank/DDBJ whole genome shotgun (WGS) entry which is preliminary data.</text>
</comment>
<dbReference type="RefSeq" id="WP_245458337.1">
    <property type="nucleotide sequence ID" value="NZ_JAWJWH010000025.1"/>
</dbReference>
<name>A0ABU3YWK4_9HYPH</name>
<dbReference type="InterPro" id="IPR001041">
    <property type="entry name" value="2Fe-2S_ferredoxin-type"/>
</dbReference>
<dbReference type="InterPro" id="IPR036010">
    <property type="entry name" value="2Fe-2S_ferredoxin-like_sf"/>
</dbReference>
<keyword evidence="3" id="KW-1185">Reference proteome</keyword>
<dbReference type="InterPro" id="IPR012675">
    <property type="entry name" value="Beta-grasp_dom_sf"/>
</dbReference>
<evidence type="ECO:0000313" key="3">
    <source>
        <dbReference type="Proteomes" id="UP001187203"/>
    </source>
</evidence>
<accession>A0ABU3YWK4</accession>
<evidence type="ECO:0000313" key="2">
    <source>
        <dbReference type="EMBL" id="MDV4190219.1"/>
    </source>
</evidence>
<evidence type="ECO:0000259" key="1">
    <source>
        <dbReference type="Pfam" id="PF00111"/>
    </source>
</evidence>
<dbReference type="PROSITE" id="PS00197">
    <property type="entry name" value="2FE2S_FER_1"/>
    <property type="match status" value="1"/>
</dbReference>
<dbReference type="InterPro" id="IPR006058">
    <property type="entry name" value="2Fe2S_fd_BS"/>
</dbReference>
<organism evidence="2 3">
    <name type="scientific">Rhizobium brockwellii</name>
    <dbReference type="NCBI Taxonomy" id="3019932"/>
    <lineage>
        <taxon>Bacteria</taxon>
        <taxon>Pseudomonadati</taxon>
        <taxon>Pseudomonadota</taxon>
        <taxon>Alphaproteobacteria</taxon>
        <taxon>Hyphomicrobiales</taxon>
        <taxon>Rhizobiaceae</taxon>
        <taxon>Rhizobium/Agrobacterium group</taxon>
        <taxon>Rhizobium</taxon>
    </lineage>
</organism>
<proteinExistence type="predicted"/>
<dbReference type="EMBL" id="JAWJWI010000026">
    <property type="protein sequence ID" value="MDV4190219.1"/>
    <property type="molecule type" value="Genomic_DNA"/>
</dbReference>
<feature type="domain" description="2Fe-2S ferredoxin-type" evidence="1">
    <location>
        <begin position="2"/>
        <end position="53"/>
    </location>
</feature>
<dbReference type="SUPFAM" id="SSF54292">
    <property type="entry name" value="2Fe-2S ferredoxin-like"/>
    <property type="match status" value="1"/>
</dbReference>
<reference evidence="3" key="1">
    <citation type="journal article" date="2023" name="Int. J. Mol. Sci.">
        <title>Genomic and Metabolic Characterization of Plant Growth-Promoting Rhizobacteria Isolated from Nodules of Clovers Grown in Non-Farmed Soil.</title>
        <authorList>
            <person name="Wojcik M."/>
            <person name="Koper P."/>
            <person name="Zebracki K."/>
            <person name="Marczak M."/>
            <person name="Mazur A."/>
        </authorList>
    </citation>
    <scope>NUCLEOTIDE SEQUENCE [LARGE SCALE GENOMIC DNA]</scope>
    <source>
        <strain evidence="3">KB12</strain>
    </source>
</reference>
<gene>
    <name evidence="2" type="ORF">R1523_32505</name>
</gene>
<dbReference type="Gene3D" id="3.10.20.30">
    <property type="match status" value="1"/>
</dbReference>
<dbReference type="Pfam" id="PF00111">
    <property type="entry name" value="Fer2"/>
    <property type="match status" value="1"/>
</dbReference>
<dbReference type="Proteomes" id="UP001187203">
    <property type="component" value="Unassembled WGS sequence"/>
</dbReference>
<sequence>MRAAGVLLMPSCENGVCGTCECGFLEGQPIHRDAVLSKDARSHRFIPCVSRAKGVLRLDL</sequence>